<name>A0AAV3QCA2_LITER</name>
<dbReference type="AlphaFoldDB" id="A0AAV3QCA2"/>
<dbReference type="Proteomes" id="UP001454036">
    <property type="component" value="Unassembled WGS sequence"/>
</dbReference>
<dbReference type="EMBL" id="BAABME010036152">
    <property type="protein sequence ID" value="GAA0160876.1"/>
    <property type="molecule type" value="Genomic_DNA"/>
</dbReference>
<sequence>MPIDHIQHSRRFVHCFSVKKTQPFFDTPPATYIGSHQLLYSASFYCTNKGQFRLKNKPSTFRNGRPQGSYQARSNATDILGAKPEVAWKKDIKCQICGKFNHEAFECRKRFDHAFTAPQLHNSLAAMQINENTSTTWFLLSFKNLTPI</sequence>
<proteinExistence type="predicted"/>
<evidence type="ECO:0000313" key="2">
    <source>
        <dbReference type="Proteomes" id="UP001454036"/>
    </source>
</evidence>
<comment type="caution">
    <text evidence="1">The sequence shown here is derived from an EMBL/GenBank/DDBJ whole genome shotgun (WGS) entry which is preliminary data.</text>
</comment>
<evidence type="ECO:0000313" key="1">
    <source>
        <dbReference type="EMBL" id="GAA0160876.1"/>
    </source>
</evidence>
<accession>A0AAV3QCA2</accession>
<gene>
    <name evidence="1" type="ORF">LIER_43542</name>
</gene>
<organism evidence="1 2">
    <name type="scientific">Lithospermum erythrorhizon</name>
    <name type="common">Purple gromwell</name>
    <name type="synonym">Lithospermum officinale var. erythrorhizon</name>
    <dbReference type="NCBI Taxonomy" id="34254"/>
    <lineage>
        <taxon>Eukaryota</taxon>
        <taxon>Viridiplantae</taxon>
        <taxon>Streptophyta</taxon>
        <taxon>Embryophyta</taxon>
        <taxon>Tracheophyta</taxon>
        <taxon>Spermatophyta</taxon>
        <taxon>Magnoliopsida</taxon>
        <taxon>eudicotyledons</taxon>
        <taxon>Gunneridae</taxon>
        <taxon>Pentapetalae</taxon>
        <taxon>asterids</taxon>
        <taxon>lamiids</taxon>
        <taxon>Boraginales</taxon>
        <taxon>Boraginaceae</taxon>
        <taxon>Boraginoideae</taxon>
        <taxon>Lithospermeae</taxon>
        <taxon>Lithospermum</taxon>
    </lineage>
</organism>
<reference evidence="1 2" key="1">
    <citation type="submission" date="2024-01" db="EMBL/GenBank/DDBJ databases">
        <title>The complete chloroplast genome sequence of Lithospermum erythrorhizon: insights into the phylogenetic relationship among Boraginaceae species and the maternal lineages of purple gromwells.</title>
        <authorList>
            <person name="Okada T."/>
            <person name="Watanabe K."/>
        </authorList>
    </citation>
    <scope>NUCLEOTIDE SEQUENCE [LARGE SCALE GENOMIC DNA]</scope>
</reference>
<keyword evidence="2" id="KW-1185">Reference proteome</keyword>
<protein>
    <submittedName>
        <fullName evidence="1">Uncharacterized protein</fullName>
    </submittedName>
</protein>